<dbReference type="PANTHER" id="PTHR12835:SF5">
    <property type="entry name" value="BIOTIN--PROTEIN LIGASE"/>
    <property type="match status" value="1"/>
</dbReference>
<dbReference type="InterPro" id="IPR045864">
    <property type="entry name" value="aa-tRNA-synth_II/BPL/LPL"/>
</dbReference>
<evidence type="ECO:0000259" key="5">
    <source>
        <dbReference type="PROSITE" id="PS51733"/>
    </source>
</evidence>
<dbReference type="AlphaFoldDB" id="A0A3L9YFE6"/>
<dbReference type="RefSeq" id="WP_245962983.1">
    <property type="nucleotide sequence ID" value="NZ_REFC01000014.1"/>
</dbReference>
<evidence type="ECO:0000256" key="1">
    <source>
        <dbReference type="ARBA" id="ARBA00022598"/>
    </source>
</evidence>
<name>A0A3L9YFE6_9FLAO</name>
<keyword evidence="7" id="KW-1185">Reference proteome</keyword>
<evidence type="ECO:0000256" key="3">
    <source>
        <dbReference type="ARBA" id="ARBA00024227"/>
    </source>
</evidence>
<dbReference type="SUPFAM" id="SSF55681">
    <property type="entry name" value="Class II aaRS and biotin synthetases"/>
    <property type="match status" value="1"/>
</dbReference>
<keyword evidence="1 6" id="KW-0436">Ligase</keyword>
<evidence type="ECO:0000313" key="7">
    <source>
        <dbReference type="Proteomes" id="UP000271339"/>
    </source>
</evidence>
<dbReference type="PANTHER" id="PTHR12835">
    <property type="entry name" value="BIOTIN PROTEIN LIGASE"/>
    <property type="match status" value="1"/>
</dbReference>
<dbReference type="EMBL" id="REFC01000014">
    <property type="protein sequence ID" value="RMA57849.1"/>
    <property type="molecule type" value="Genomic_DNA"/>
</dbReference>
<dbReference type="Pfam" id="PF03099">
    <property type="entry name" value="BPL_LplA_LipB"/>
    <property type="match status" value="1"/>
</dbReference>
<dbReference type="InterPro" id="IPR004408">
    <property type="entry name" value="Biotin_CoA_COase_ligase"/>
</dbReference>
<dbReference type="Gene3D" id="2.30.30.100">
    <property type="match status" value="1"/>
</dbReference>
<reference evidence="6 7" key="1">
    <citation type="submission" date="2018-10" db="EMBL/GenBank/DDBJ databases">
        <title>Genomic Encyclopedia of Archaeal and Bacterial Type Strains, Phase II (KMG-II): from individual species to whole genera.</title>
        <authorList>
            <person name="Goeker M."/>
        </authorList>
    </citation>
    <scope>NUCLEOTIDE SEQUENCE [LARGE SCALE GENOMIC DNA]</scope>
    <source>
        <strain evidence="6 7">DSM 23424</strain>
    </source>
</reference>
<dbReference type="PROSITE" id="PS51733">
    <property type="entry name" value="BPL_LPL_CATALYTIC"/>
    <property type="match status" value="1"/>
</dbReference>
<proteinExistence type="predicted"/>
<dbReference type="GO" id="GO:0004077">
    <property type="term" value="F:biotin--[biotin carboxyl-carrier protein] ligase activity"/>
    <property type="evidence" value="ECO:0007669"/>
    <property type="project" value="UniProtKB-EC"/>
</dbReference>
<dbReference type="Pfam" id="PF02237">
    <property type="entry name" value="BPL_C"/>
    <property type="match status" value="1"/>
</dbReference>
<evidence type="ECO:0000313" key="6">
    <source>
        <dbReference type="EMBL" id="RMA57849.1"/>
    </source>
</evidence>
<dbReference type="InterPro" id="IPR004143">
    <property type="entry name" value="BPL_LPL_catalytic"/>
</dbReference>
<dbReference type="Gene3D" id="3.30.930.10">
    <property type="entry name" value="Bira Bifunctional Protein, Domain 2"/>
    <property type="match status" value="1"/>
</dbReference>
<dbReference type="EC" id="6.3.4.15" evidence="3"/>
<protein>
    <recommendedName>
        <fullName evidence="3">biotin--[biotin carboxyl-carrier protein] ligase</fullName>
        <ecNumber evidence="3">6.3.4.15</ecNumber>
    </recommendedName>
</protein>
<evidence type="ECO:0000256" key="2">
    <source>
        <dbReference type="ARBA" id="ARBA00023267"/>
    </source>
</evidence>
<dbReference type="GO" id="GO:0005737">
    <property type="term" value="C:cytoplasm"/>
    <property type="evidence" value="ECO:0007669"/>
    <property type="project" value="TreeGrafter"/>
</dbReference>
<dbReference type="NCBIfam" id="TIGR00121">
    <property type="entry name" value="birA_ligase"/>
    <property type="match status" value="1"/>
</dbReference>
<feature type="domain" description="BPL/LPL catalytic" evidence="5">
    <location>
        <begin position="1"/>
        <end position="177"/>
    </location>
</feature>
<sequence length="243" mass="27242">MKIIKLSATDSTNTYLKEMSKTIDLADHTIVVTEKQTKGRGQLGSTWQSKDGQSLTFSIFKRFSNLKIEHQSLITFAVSIGVKNALEVLNIPVMTIKWPNDIMSYSKKLCGILIENQIEGTNITSSIIGVGLNVNNSEFDKLPQASSMKLASGKAFILEEILQLVSEAILKQLETIEYSKNNNLEATYVASLFRKDKVTAFNDQRNQNFNGIIRGVDSTGHLLLETENEEIKSFELKQLKMLF</sequence>
<comment type="catalytic activity">
    <reaction evidence="4">
        <text>biotin + L-lysyl-[protein] + ATP = N(6)-biotinyl-L-lysyl-[protein] + AMP + diphosphate + H(+)</text>
        <dbReference type="Rhea" id="RHEA:11756"/>
        <dbReference type="Rhea" id="RHEA-COMP:9752"/>
        <dbReference type="Rhea" id="RHEA-COMP:10505"/>
        <dbReference type="ChEBI" id="CHEBI:15378"/>
        <dbReference type="ChEBI" id="CHEBI:29969"/>
        <dbReference type="ChEBI" id="CHEBI:30616"/>
        <dbReference type="ChEBI" id="CHEBI:33019"/>
        <dbReference type="ChEBI" id="CHEBI:57586"/>
        <dbReference type="ChEBI" id="CHEBI:83144"/>
        <dbReference type="ChEBI" id="CHEBI:456215"/>
        <dbReference type="EC" id="6.3.4.15"/>
    </reaction>
</comment>
<accession>A0A3L9YFE6</accession>
<dbReference type="CDD" id="cd16442">
    <property type="entry name" value="BPL"/>
    <property type="match status" value="1"/>
</dbReference>
<evidence type="ECO:0000256" key="4">
    <source>
        <dbReference type="ARBA" id="ARBA00047846"/>
    </source>
</evidence>
<organism evidence="6 7">
    <name type="scientific">Ulvibacter antarcticus</name>
    <dbReference type="NCBI Taxonomy" id="442714"/>
    <lineage>
        <taxon>Bacteria</taxon>
        <taxon>Pseudomonadati</taxon>
        <taxon>Bacteroidota</taxon>
        <taxon>Flavobacteriia</taxon>
        <taxon>Flavobacteriales</taxon>
        <taxon>Flavobacteriaceae</taxon>
        <taxon>Ulvibacter</taxon>
    </lineage>
</organism>
<keyword evidence="2" id="KW-0092">Biotin</keyword>
<comment type="caution">
    <text evidence="6">The sequence shown here is derived from an EMBL/GenBank/DDBJ whole genome shotgun (WGS) entry which is preliminary data.</text>
</comment>
<dbReference type="Proteomes" id="UP000271339">
    <property type="component" value="Unassembled WGS sequence"/>
</dbReference>
<gene>
    <name evidence="6" type="ORF">BXY75_2656</name>
</gene>
<dbReference type="InterPro" id="IPR003142">
    <property type="entry name" value="BPL_C"/>
</dbReference>